<dbReference type="Pfam" id="PF04357">
    <property type="entry name" value="TamB"/>
    <property type="match status" value="1"/>
</dbReference>
<evidence type="ECO:0000256" key="3">
    <source>
        <dbReference type="ARBA" id="ARBA00022989"/>
    </source>
</evidence>
<dbReference type="RefSeq" id="WP_345863012.1">
    <property type="nucleotide sequence ID" value="NZ_JBDIMF010000001.1"/>
</dbReference>
<name>A0ABU9XNU5_9SPHN</name>
<organism evidence="7 8">
    <name type="scientific">Sphingomonas qilianensis</name>
    <dbReference type="NCBI Taxonomy" id="1736690"/>
    <lineage>
        <taxon>Bacteria</taxon>
        <taxon>Pseudomonadati</taxon>
        <taxon>Pseudomonadota</taxon>
        <taxon>Alphaproteobacteria</taxon>
        <taxon>Sphingomonadales</taxon>
        <taxon>Sphingomonadaceae</taxon>
        <taxon>Sphingomonas</taxon>
    </lineage>
</organism>
<accession>A0ABU9XNU5</accession>
<keyword evidence="2 5" id="KW-0812">Transmembrane</keyword>
<dbReference type="EMBL" id="JBDIMF010000001">
    <property type="protein sequence ID" value="MEN2785504.1"/>
    <property type="molecule type" value="Genomic_DNA"/>
</dbReference>
<proteinExistence type="predicted"/>
<gene>
    <name evidence="7" type="ORF">ABC969_03605</name>
</gene>
<keyword evidence="8" id="KW-1185">Reference proteome</keyword>
<evidence type="ECO:0000259" key="6">
    <source>
        <dbReference type="Pfam" id="PF04357"/>
    </source>
</evidence>
<dbReference type="PANTHER" id="PTHR36985">
    <property type="entry name" value="TRANSLOCATION AND ASSEMBLY MODULE SUBUNIT TAMB"/>
    <property type="match status" value="1"/>
</dbReference>
<evidence type="ECO:0000313" key="7">
    <source>
        <dbReference type="EMBL" id="MEN2785504.1"/>
    </source>
</evidence>
<evidence type="ECO:0000256" key="4">
    <source>
        <dbReference type="ARBA" id="ARBA00023136"/>
    </source>
</evidence>
<comment type="subcellular location">
    <subcellularLocation>
        <location evidence="1">Membrane</location>
        <topology evidence="1">Single-pass membrane protein</topology>
    </subcellularLocation>
</comment>
<feature type="transmembrane region" description="Helical" evidence="5">
    <location>
        <begin position="17"/>
        <end position="36"/>
    </location>
</feature>
<protein>
    <submittedName>
        <fullName evidence="7">Translocation/assembly module TamB domain-containing protein</fullName>
    </submittedName>
</protein>
<feature type="domain" description="Translocation and assembly module TamB C-terminal" evidence="6">
    <location>
        <begin position="1037"/>
        <end position="1377"/>
    </location>
</feature>
<dbReference type="PANTHER" id="PTHR36985:SF1">
    <property type="entry name" value="TRANSLOCATION AND ASSEMBLY MODULE SUBUNIT TAMB"/>
    <property type="match status" value="1"/>
</dbReference>
<keyword evidence="3 5" id="KW-1133">Transmembrane helix</keyword>
<comment type="caution">
    <text evidence="7">The sequence shown here is derived from an EMBL/GenBank/DDBJ whole genome shotgun (WGS) entry which is preliminary data.</text>
</comment>
<keyword evidence="4 5" id="KW-0472">Membrane</keyword>
<dbReference type="InterPro" id="IPR007452">
    <property type="entry name" value="TamB_C"/>
</dbReference>
<sequence length="1378" mass="144516">MSDDAVPVVRRRPWWRWLVLAGVGIVAVLAAVLFVLDTSIGHRWIANQIAAQRPSNGLRYSVGRIDGSIYANAVLVDVRISDPRGLVFAAPRAELGWNPFAWIHNTLDIRRLIIPQATFLRSPETITTGRKAPILPSFDIAIGELRVDRLTIGTTGKVRTARLRGRADIRAGRAMIDLAALVQGSDTLAVKLDVEPDRDRFGAMIRARGTADGVIAALSGLKRPIALDVTGNGRWSAWSGSATGDIGDVRALDLRLGNKSGSYTLAGTLTPAPFTKGKLMRLTSPRVSVDGAASFGNRRLEGGLKLRSAALAVDTTGVIDLGQNAFRNVRIIARLLKPAALFPNMTGRGVELRAILDGAFATAAFDYRLTAQRAAFDQTGFEQVRAAGKGRFSKAPISMPIRLVAARVTGVGDVAGGILRNLSVEGVLKITADTLLGSDLRLRSDKLTGRINLILDLKTGRYEVGLNGALGRYLIPGLGIVDVTSKLQVVPGPNGKGTRVIGTGTAQMVRLDNAFFRSQAGGLPRIATGLERTPDGILHLRGLVLTAPDIRITGNGYRRRDGTFHFEGSGRQATYGPLTLKLDGKIDRPTLDLVFERPNDTLGLSNVIAHLDPDATGFAFTAQGGSRLGPFSGNGQILLPRGGAATIDIARLDVSGTTANGALTVVDGGFDGRLAVAGGGLTGELLFRPVADVQRIEAHLALANARLDGVTLRRGRVDMVALLDPAGTSIEATATGFGLRRGALTIGRFAGTASLRGGAGKITASIAGSRGRAFDIQSVTEVTPDSYSVSAQGTLDRRPLKLLTPAVFARDGDGWRLAPTKLSFAGGEAQVGGRFTGTSSAIDASVSRMPLAILDIGYPGLGLGGTASGKLSFAQGQDQAPTGRVDMTVRGLTRSGLVLSSQPIDVGIAAVLQADKAVARAVMASGGRTVGRAQARLMPLGSGDLASRLSTAAVFGQLRYSGPADTLWRLTGIELFDLTGPVAIAADVGGRANNPQIRGVVRASGARIESAVTGSVLTNVQASGQFAGSRLRLATFTADAGKGKVSGTGLFDLSAANGFGIDLRMQARNAALINRDDIAASVTGPLSFTSDGAGGMISGDVTLDYSSYRLGRATAASAVPRLNIREINVPYGGEEEDAPRKPWRLDIRARAPNNLRVTGLGLSSEWSTDIKIGGVPENPVITGRADLVRGDYEFAGREFDLERGIILFDGSVPANPSLDIAANAGSTGINATIRVTGNAQKPEINFSSVPALPEDELLSRLLFGTSITNLSAPEALQLAAAVAALQNGSGGLNPINAVRRAAGLDRLRILPADPQTGQGTSVAAGKYITRRLFAEIVTDGQGYSATQIEFQVTRWLSLLSSISTLGRQSANVRVSKDY</sequence>
<evidence type="ECO:0000256" key="1">
    <source>
        <dbReference type="ARBA" id="ARBA00004167"/>
    </source>
</evidence>
<dbReference type="Proteomes" id="UP001404104">
    <property type="component" value="Unassembled WGS sequence"/>
</dbReference>
<evidence type="ECO:0000256" key="2">
    <source>
        <dbReference type="ARBA" id="ARBA00022692"/>
    </source>
</evidence>
<evidence type="ECO:0000256" key="5">
    <source>
        <dbReference type="SAM" id="Phobius"/>
    </source>
</evidence>
<evidence type="ECO:0000313" key="8">
    <source>
        <dbReference type="Proteomes" id="UP001404104"/>
    </source>
</evidence>
<reference evidence="7 8" key="1">
    <citation type="submission" date="2024-05" db="EMBL/GenBank/DDBJ databases">
        <authorList>
            <person name="Liu Q."/>
            <person name="Xin Y.-H."/>
        </authorList>
    </citation>
    <scope>NUCLEOTIDE SEQUENCE [LARGE SCALE GENOMIC DNA]</scope>
    <source>
        <strain evidence="7 8">CGMCC 1.15349</strain>
    </source>
</reference>